<feature type="domain" description="HAM1-like N-terminal" evidence="4">
    <location>
        <begin position="3"/>
        <end position="629"/>
    </location>
</feature>
<feature type="compositionally biased region" description="Polar residues" evidence="2">
    <location>
        <begin position="237"/>
        <end position="254"/>
    </location>
</feature>
<feature type="domain" description="HAM1-like C-terminal" evidence="3">
    <location>
        <begin position="641"/>
        <end position="802"/>
    </location>
</feature>
<feature type="coiled-coil region" evidence="1">
    <location>
        <begin position="722"/>
        <end position="749"/>
    </location>
</feature>
<dbReference type="PANTHER" id="PTHR31138">
    <property type="entry name" value="CHROMOSOME 19, WHOLE GENOME SHOTGUN SEQUENCE"/>
    <property type="match status" value="1"/>
</dbReference>
<feature type="coiled-coil region" evidence="1">
    <location>
        <begin position="357"/>
        <end position="384"/>
    </location>
</feature>
<dbReference type="EMBL" id="MU253818">
    <property type="protein sequence ID" value="KAG9246086.1"/>
    <property type="molecule type" value="Genomic_DNA"/>
</dbReference>
<reference evidence="5" key="1">
    <citation type="journal article" date="2021" name="IMA Fungus">
        <title>Genomic characterization of three marine fungi, including Emericellopsis atlantica sp. nov. with signatures of a generalist lifestyle and marine biomass degradation.</title>
        <authorList>
            <person name="Hagestad O.C."/>
            <person name="Hou L."/>
            <person name="Andersen J.H."/>
            <person name="Hansen E.H."/>
            <person name="Altermark B."/>
            <person name="Li C."/>
            <person name="Kuhnert E."/>
            <person name="Cox R.J."/>
            <person name="Crous P.W."/>
            <person name="Spatafora J.W."/>
            <person name="Lail K."/>
            <person name="Amirebrahimi M."/>
            <person name="Lipzen A."/>
            <person name="Pangilinan J."/>
            <person name="Andreopoulos W."/>
            <person name="Hayes R.D."/>
            <person name="Ng V."/>
            <person name="Grigoriev I.V."/>
            <person name="Jackson S.A."/>
            <person name="Sutton T.D.S."/>
            <person name="Dobson A.D.W."/>
            <person name="Rama T."/>
        </authorList>
    </citation>
    <scope>NUCLEOTIDE SEQUENCE</scope>
    <source>
        <strain evidence="5">TRa3180A</strain>
    </source>
</reference>
<evidence type="ECO:0000313" key="5">
    <source>
        <dbReference type="EMBL" id="KAG9246086.1"/>
    </source>
</evidence>
<evidence type="ECO:0000256" key="2">
    <source>
        <dbReference type="SAM" id="MobiDB-lite"/>
    </source>
</evidence>
<feature type="region of interest" description="Disordered" evidence="2">
    <location>
        <begin position="227"/>
        <end position="289"/>
    </location>
</feature>
<evidence type="ECO:0000259" key="3">
    <source>
        <dbReference type="Pfam" id="PF14613"/>
    </source>
</evidence>
<feature type="compositionally biased region" description="Polar residues" evidence="2">
    <location>
        <begin position="824"/>
        <end position="860"/>
    </location>
</feature>
<dbReference type="OrthoDB" id="19394at2759"/>
<sequence length="925" mass="102527">MSARVNKPTDVKVKEADVNRKLQLYGIVTAFSNGKVPSNEQIDIALNSFLKSKAMSNPSTRLSAEGRALVADFRDVVKQAQHLLLSKNQGDLLQDFIWQSQKIDGGVASVPGAPVDKDAAKQHGNEALEGLRTLGTLIISNGQFRKLLNDATILVRDIAGDAAQKAANQVNPSDEQLSQIDKPAADNTWHDVPDLSTSNIKQQLKSTYNKNGPVKNDDLKEAVVDASQAANPDGSRDPNSAAQYVQKDAQQGTDSGVDANAGAKAGLQSMKQKAHDNVPEETKEQARARQLKTRQYLQGKMPEERREQTIWRLRKMVVEIQGHSDYQQAIDTLLKLAETYAGHANTVAQQSGGAVKGARADNSLQKAENDLKTLIERFANSTSANDLFESINQIYRDADQDPELKSWFKKTDSYVRKCLQQQGYIMEDRATEEWNGLYDHGEYLLRGRYRNHTNRIVDEIRFLVDQFDKDPLNKRFAESINKLFKDLGNDENGKPTFKPHLMKDLTEVIVPSVFENINYIPIPRIEVSDPMIDVVVENLIIESDNLMPNVLEIANDNYFKWGRKAINNKNSNSVMVSVAGIQMDLKDVAYYVKKKQGFPSVTDLGVADIFLGGSGLSFKMKLSTTDKTDRQNFFKVEKVDVDVQNFDIKLKKSNHKLLFALAKPLMLKVLRPALQKAIEKVIKDKAHELDSLAYEIKKEVDRAQKEVIDHPEDAPNIYNRYYNAFQKKLMQGRQEAEKVKERAKDTKINTAVTKQDSIFPDIHLPGGISSKATEYKELAQKGEEWRSPIFKLGSADVSSDIPKATGITRKDHSVTEGGVRGKQNAGNTESMSNQLHNPSAISTGQSSNGFSNTGGLSSKNVGIAQTGDYTPASTYPNNTTLNPTKGNGNGFSQQVDKAFTNDKSAIPTNGHTTLGSNNPVLTGKF</sequence>
<keyword evidence="6" id="KW-1185">Reference proteome</keyword>
<proteinExistence type="predicted"/>
<dbReference type="PANTHER" id="PTHR31138:SF1">
    <property type="entry name" value="PDZ DOMAIN-CONTAINING PROTEIN"/>
    <property type="match status" value="1"/>
</dbReference>
<gene>
    <name evidence="5" type="ORF">BJ878DRAFT_498568</name>
</gene>
<protein>
    <submittedName>
        <fullName evidence="5">Uncharacterized protein</fullName>
    </submittedName>
</protein>
<dbReference type="Pfam" id="PF14613">
    <property type="entry name" value="HAM1_C"/>
    <property type="match status" value="1"/>
</dbReference>
<feature type="compositionally biased region" description="Polar residues" evidence="2">
    <location>
        <begin position="867"/>
        <end position="925"/>
    </location>
</feature>
<dbReference type="Proteomes" id="UP000887226">
    <property type="component" value="Unassembled WGS sequence"/>
</dbReference>
<organism evidence="5 6">
    <name type="scientific">Calycina marina</name>
    <dbReference type="NCBI Taxonomy" id="1763456"/>
    <lineage>
        <taxon>Eukaryota</taxon>
        <taxon>Fungi</taxon>
        <taxon>Dikarya</taxon>
        <taxon>Ascomycota</taxon>
        <taxon>Pezizomycotina</taxon>
        <taxon>Leotiomycetes</taxon>
        <taxon>Helotiales</taxon>
        <taxon>Pezizellaceae</taxon>
        <taxon>Calycina</taxon>
    </lineage>
</organism>
<keyword evidence="1" id="KW-0175">Coiled coil</keyword>
<accession>A0A9P7Z6B8</accession>
<name>A0A9P7Z6B8_9HELO</name>
<feature type="compositionally biased region" description="Basic and acidic residues" evidence="2">
    <location>
        <begin position="273"/>
        <end position="287"/>
    </location>
</feature>
<dbReference type="InterPro" id="IPR027842">
    <property type="entry name" value="HAM1-like_C"/>
</dbReference>
<dbReference type="Pfam" id="PF19343">
    <property type="entry name" value="HAM1_N"/>
    <property type="match status" value="1"/>
</dbReference>
<comment type="caution">
    <text evidence="5">The sequence shown here is derived from an EMBL/GenBank/DDBJ whole genome shotgun (WGS) entry which is preliminary data.</text>
</comment>
<evidence type="ECO:0000256" key="1">
    <source>
        <dbReference type="SAM" id="Coils"/>
    </source>
</evidence>
<evidence type="ECO:0000259" key="4">
    <source>
        <dbReference type="Pfam" id="PF19343"/>
    </source>
</evidence>
<dbReference type="Gene3D" id="3.15.10.10">
    <property type="entry name" value="Bactericidal permeability-increasing protein, domain 1"/>
    <property type="match status" value="1"/>
</dbReference>
<dbReference type="InterPro" id="IPR045967">
    <property type="entry name" value="HAM1-like_N"/>
</dbReference>
<evidence type="ECO:0000313" key="6">
    <source>
        <dbReference type="Proteomes" id="UP000887226"/>
    </source>
</evidence>
<dbReference type="AlphaFoldDB" id="A0A9P7Z6B8"/>
<feature type="region of interest" description="Disordered" evidence="2">
    <location>
        <begin position="802"/>
        <end position="925"/>
    </location>
</feature>